<feature type="transmembrane region" description="Helical" evidence="1">
    <location>
        <begin position="310"/>
        <end position="333"/>
    </location>
</feature>
<reference evidence="3" key="1">
    <citation type="journal article" date="2019" name="Int. J. Syst. Evol. Microbiol.">
        <title>The Global Catalogue of Microorganisms (GCM) 10K type strain sequencing project: providing services to taxonomists for standard genome sequencing and annotation.</title>
        <authorList>
            <consortium name="The Broad Institute Genomics Platform"/>
            <consortium name="The Broad Institute Genome Sequencing Center for Infectious Disease"/>
            <person name="Wu L."/>
            <person name="Ma J."/>
        </authorList>
    </citation>
    <scope>NUCLEOTIDE SEQUENCE [LARGE SCALE GENOMIC DNA]</scope>
    <source>
        <strain evidence="3">TISTR 1514</strain>
    </source>
</reference>
<dbReference type="Gene3D" id="1.20.1250.20">
    <property type="entry name" value="MFS general substrate transporter like domains"/>
    <property type="match status" value="2"/>
</dbReference>
<feature type="transmembrane region" description="Helical" evidence="1">
    <location>
        <begin position="260"/>
        <end position="280"/>
    </location>
</feature>
<feature type="transmembrane region" description="Helical" evidence="1">
    <location>
        <begin position="175"/>
        <end position="197"/>
    </location>
</feature>
<dbReference type="InterPro" id="IPR036259">
    <property type="entry name" value="MFS_trans_sf"/>
</dbReference>
<keyword evidence="3" id="KW-1185">Reference proteome</keyword>
<sequence>MSTQSSATGNTAVPPVSGLAALTGRVIFGFVGTWVFALMAANLVPVLIAAMLKDLGIDIATAGALATGMTAGSALAMFVTNRFIARADRPKLGRLGLLLMVVGYGLPSVILTTPTVMVGLIVGGIGAGIMIATGTAAAASTRNPDRTVTLVMVINRLGATALLAIAPIFHNDLRTVLIVITALGVLGLVLAGGLPNLPTSALEATGAISTADGRVRRTIGTAAIVFGVSILFWSLTEDMVYSMTSVLAQQSGIDPETNSALLAGKVFGGLVGALLAPLALRLFGRSWSLVGIIAISTVMKFIMVTSTSPVAYIVGILVWGVMYGAILVLFTGLAAIMDVTGRTGVFVSGFYLGGVAFGPLVGGQLVGVLTPLQYAIVVTVPSVLFAAALFVIARRNRKFEQGNTTAVPVAQAAAAGTESGASTSAAKQ</sequence>
<evidence type="ECO:0000313" key="3">
    <source>
        <dbReference type="Proteomes" id="UP001597492"/>
    </source>
</evidence>
<comment type="caution">
    <text evidence="2">The sequence shown here is derived from an EMBL/GenBank/DDBJ whole genome shotgun (WGS) entry which is preliminary data.</text>
</comment>
<dbReference type="EMBL" id="JBHUNE010000006">
    <property type="protein sequence ID" value="MFD2758428.1"/>
    <property type="molecule type" value="Genomic_DNA"/>
</dbReference>
<accession>A0ABW5UZH0</accession>
<evidence type="ECO:0000313" key="2">
    <source>
        <dbReference type="EMBL" id="MFD2758428.1"/>
    </source>
</evidence>
<keyword evidence="1" id="KW-0812">Transmembrane</keyword>
<feature type="transmembrane region" description="Helical" evidence="1">
    <location>
        <begin position="92"/>
        <end position="110"/>
    </location>
</feature>
<evidence type="ECO:0000256" key="1">
    <source>
        <dbReference type="SAM" id="Phobius"/>
    </source>
</evidence>
<dbReference type="Proteomes" id="UP001597492">
    <property type="component" value="Unassembled WGS sequence"/>
</dbReference>
<keyword evidence="1" id="KW-1133">Transmembrane helix</keyword>
<feature type="transmembrane region" description="Helical" evidence="1">
    <location>
        <begin position="345"/>
        <end position="366"/>
    </location>
</feature>
<dbReference type="SUPFAM" id="SSF103473">
    <property type="entry name" value="MFS general substrate transporter"/>
    <property type="match status" value="1"/>
</dbReference>
<feature type="transmembrane region" description="Helical" evidence="1">
    <location>
        <begin position="372"/>
        <end position="393"/>
    </location>
</feature>
<organism evidence="2 3">
    <name type="scientific">Gulosibacter faecalis</name>
    <dbReference type="NCBI Taxonomy" id="272240"/>
    <lineage>
        <taxon>Bacteria</taxon>
        <taxon>Bacillati</taxon>
        <taxon>Actinomycetota</taxon>
        <taxon>Actinomycetes</taxon>
        <taxon>Micrococcales</taxon>
        <taxon>Microbacteriaceae</taxon>
        <taxon>Gulosibacter</taxon>
    </lineage>
</organism>
<feature type="transmembrane region" description="Helical" evidence="1">
    <location>
        <begin position="150"/>
        <end position="169"/>
    </location>
</feature>
<feature type="transmembrane region" description="Helical" evidence="1">
    <location>
        <begin position="116"/>
        <end position="138"/>
    </location>
</feature>
<dbReference type="InterPro" id="IPR011701">
    <property type="entry name" value="MFS"/>
</dbReference>
<feature type="transmembrane region" description="Helical" evidence="1">
    <location>
        <begin position="57"/>
        <end position="80"/>
    </location>
</feature>
<feature type="transmembrane region" description="Helical" evidence="1">
    <location>
        <begin position="26"/>
        <end position="51"/>
    </location>
</feature>
<keyword evidence="1" id="KW-0472">Membrane</keyword>
<dbReference type="Pfam" id="PF07690">
    <property type="entry name" value="MFS_1"/>
    <property type="match status" value="1"/>
</dbReference>
<feature type="transmembrane region" description="Helical" evidence="1">
    <location>
        <begin position="218"/>
        <end position="235"/>
    </location>
</feature>
<dbReference type="RefSeq" id="WP_083919630.1">
    <property type="nucleotide sequence ID" value="NZ_JBHUNE010000006.1"/>
</dbReference>
<name>A0ABW5UZH0_9MICO</name>
<feature type="transmembrane region" description="Helical" evidence="1">
    <location>
        <begin position="287"/>
        <end position="304"/>
    </location>
</feature>
<protein>
    <submittedName>
        <fullName evidence="2">MFS transporter</fullName>
    </submittedName>
</protein>
<gene>
    <name evidence="2" type="ORF">ACFSW7_08555</name>
</gene>
<proteinExistence type="predicted"/>